<dbReference type="InterPro" id="IPR015096">
    <property type="entry name" value="FUBP_C"/>
</dbReference>
<dbReference type="EMBL" id="JAHRIQ010113245">
    <property type="protein sequence ID" value="MEQ2257759.1"/>
    <property type="molecule type" value="Genomic_DNA"/>
</dbReference>
<feature type="region of interest" description="Disordered" evidence="3">
    <location>
        <begin position="1"/>
        <end position="34"/>
    </location>
</feature>
<evidence type="ECO:0000256" key="3">
    <source>
        <dbReference type="SAM" id="MobiDB-lite"/>
    </source>
</evidence>
<comment type="caution">
    <text evidence="5">The sequence shown here is derived from an EMBL/GenBank/DDBJ whole genome shotgun (WGS) entry which is preliminary data.</text>
</comment>
<feature type="domain" description="Far upstream element-binding protein C-terminal" evidence="4">
    <location>
        <begin position="31"/>
        <end position="53"/>
    </location>
</feature>
<proteinExistence type="predicted"/>
<dbReference type="Proteomes" id="UP001482620">
    <property type="component" value="Unassembled WGS sequence"/>
</dbReference>
<accession>A0ABV0VL64</accession>
<dbReference type="Pfam" id="PF09005">
    <property type="entry name" value="FUBP_C"/>
    <property type="match status" value="1"/>
</dbReference>
<feature type="compositionally biased region" description="Polar residues" evidence="3">
    <location>
        <begin position="1"/>
        <end position="23"/>
    </location>
</feature>
<evidence type="ECO:0000256" key="2">
    <source>
        <dbReference type="ARBA" id="ARBA00023242"/>
    </source>
</evidence>
<evidence type="ECO:0000313" key="5">
    <source>
        <dbReference type="EMBL" id="MEQ2257759.1"/>
    </source>
</evidence>
<feature type="non-terminal residue" evidence="5">
    <location>
        <position position="1"/>
    </location>
</feature>
<evidence type="ECO:0000256" key="1">
    <source>
        <dbReference type="ARBA" id="ARBA00004123"/>
    </source>
</evidence>
<sequence length="81" mass="9421">SGQPFVTGVWGNTYQTSWQNPGQQDPGHSLGQTGQMDYSKAWEQYYKKLGQQNQPQNMMTDYSKAWEDYYKKQSMTPECVK</sequence>
<keyword evidence="6" id="KW-1185">Reference proteome</keyword>
<name>A0ABV0VL64_9TELE</name>
<reference evidence="5 6" key="1">
    <citation type="submission" date="2021-06" db="EMBL/GenBank/DDBJ databases">
        <authorList>
            <person name="Palmer J.M."/>
        </authorList>
    </citation>
    <scope>NUCLEOTIDE SEQUENCE [LARGE SCALE GENOMIC DNA]</scope>
    <source>
        <strain evidence="6">if_2019</strain>
        <tissue evidence="5">Muscle</tissue>
    </source>
</reference>
<comment type="subcellular location">
    <subcellularLocation>
        <location evidence="1">Nucleus</location>
    </subcellularLocation>
</comment>
<evidence type="ECO:0000259" key="4">
    <source>
        <dbReference type="Pfam" id="PF09005"/>
    </source>
</evidence>
<organism evidence="5 6">
    <name type="scientific">Ilyodon furcidens</name>
    <name type="common">goldbreast splitfin</name>
    <dbReference type="NCBI Taxonomy" id="33524"/>
    <lineage>
        <taxon>Eukaryota</taxon>
        <taxon>Metazoa</taxon>
        <taxon>Chordata</taxon>
        <taxon>Craniata</taxon>
        <taxon>Vertebrata</taxon>
        <taxon>Euteleostomi</taxon>
        <taxon>Actinopterygii</taxon>
        <taxon>Neopterygii</taxon>
        <taxon>Teleostei</taxon>
        <taxon>Neoteleostei</taxon>
        <taxon>Acanthomorphata</taxon>
        <taxon>Ovalentaria</taxon>
        <taxon>Atherinomorphae</taxon>
        <taxon>Cyprinodontiformes</taxon>
        <taxon>Goodeidae</taxon>
        <taxon>Ilyodon</taxon>
    </lineage>
</organism>
<keyword evidence="2" id="KW-0539">Nucleus</keyword>
<feature type="non-terminal residue" evidence="5">
    <location>
        <position position="81"/>
    </location>
</feature>
<gene>
    <name evidence="5" type="ORF">ILYODFUR_038041</name>
</gene>
<evidence type="ECO:0000313" key="6">
    <source>
        <dbReference type="Proteomes" id="UP001482620"/>
    </source>
</evidence>
<protein>
    <recommendedName>
        <fullName evidence="4">Far upstream element-binding protein C-terminal domain-containing protein</fullName>
    </recommendedName>
</protein>